<name>A0A9X0C9V3_9EURO</name>
<dbReference type="Proteomes" id="UP001149954">
    <property type="component" value="Unassembled WGS sequence"/>
</dbReference>
<keyword evidence="2" id="KW-1185">Reference proteome</keyword>
<evidence type="ECO:0000313" key="2">
    <source>
        <dbReference type="Proteomes" id="UP001149954"/>
    </source>
</evidence>
<proteinExistence type="predicted"/>
<organism evidence="1 2">
    <name type="scientific">Penicillium fimorum</name>
    <dbReference type="NCBI Taxonomy" id="1882269"/>
    <lineage>
        <taxon>Eukaryota</taxon>
        <taxon>Fungi</taxon>
        <taxon>Dikarya</taxon>
        <taxon>Ascomycota</taxon>
        <taxon>Pezizomycotina</taxon>
        <taxon>Eurotiomycetes</taxon>
        <taxon>Eurotiomycetidae</taxon>
        <taxon>Eurotiales</taxon>
        <taxon>Aspergillaceae</taxon>
        <taxon>Penicillium</taxon>
    </lineage>
</organism>
<dbReference type="AlphaFoldDB" id="A0A9X0C9V3"/>
<dbReference type="EMBL" id="JAPWDS010000002">
    <property type="protein sequence ID" value="KAJ5514326.1"/>
    <property type="molecule type" value="Genomic_DNA"/>
</dbReference>
<gene>
    <name evidence="1" type="ORF">N7463_003878</name>
</gene>
<evidence type="ECO:0000313" key="1">
    <source>
        <dbReference type="EMBL" id="KAJ5514326.1"/>
    </source>
</evidence>
<comment type="caution">
    <text evidence="1">The sequence shown here is derived from an EMBL/GenBank/DDBJ whole genome shotgun (WGS) entry which is preliminary data.</text>
</comment>
<accession>A0A9X0C9V3</accession>
<sequence length="193" mass="21725">MYPLDFDRLRSSAQDRWTRSLLDIWFAFHPDVSGCDVSLKETNAFGLLIVPNQLHPLVPHTAMASPISPLVVFIARESAATGCSRSEFKEWLLDSLQYVADQHTKSYNTVGWQLPKFFPFIHGGNEPWCPRATHTAYMLSVVAEAKTLGCPLILVLSGWSGLATCPLMHDKIFNWFEDAGMPVKVRVFADMPR</sequence>
<protein>
    <submittedName>
        <fullName evidence="1">Uncharacterized protein</fullName>
    </submittedName>
</protein>
<dbReference type="OrthoDB" id="4358598at2759"/>
<reference evidence="1" key="2">
    <citation type="journal article" date="2023" name="IMA Fungus">
        <title>Comparative genomic study of the Penicillium genus elucidates a diverse pangenome and 15 lateral gene transfer events.</title>
        <authorList>
            <person name="Petersen C."/>
            <person name="Sorensen T."/>
            <person name="Nielsen M.R."/>
            <person name="Sondergaard T.E."/>
            <person name="Sorensen J.L."/>
            <person name="Fitzpatrick D.A."/>
            <person name="Frisvad J.C."/>
            <person name="Nielsen K.L."/>
        </authorList>
    </citation>
    <scope>NUCLEOTIDE SEQUENCE</scope>
    <source>
        <strain evidence="1">IBT 29495</strain>
    </source>
</reference>
<reference evidence="1" key="1">
    <citation type="submission" date="2022-12" db="EMBL/GenBank/DDBJ databases">
        <authorList>
            <person name="Petersen C."/>
        </authorList>
    </citation>
    <scope>NUCLEOTIDE SEQUENCE</scope>
    <source>
        <strain evidence="1">IBT 29495</strain>
    </source>
</reference>